<dbReference type="EMBL" id="MU266355">
    <property type="protein sequence ID" value="KAH7928245.1"/>
    <property type="molecule type" value="Genomic_DNA"/>
</dbReference>
<sequence>MSSKWSELVSDKRRRQEESIPKEWLISQPPINVLDVTSIPEESDVLSAREIEITNCQVELLLVKLASAEWTSLEVTTAFYKRAIIAQQLVNCLTEIFVEQAFARAKELDDHLKRTGQVLGPLHGLPISLKDQLAIKGLETTMGMSQHWSWLVTTFTSAFQPGYASWIGRYASKNAVLVDILYECGAVPFVRTNVPQTLMWGETYNHIFGRTTNPYNRKLTCGGSSGGEAALIALKGSPLGVGSDIGGSIRQPAAFCGLYGLRPSYGRIPYAGAGNSMEGQDSVLSVFGPMSNSIAGVKLFMKAVIERQPWLKDPLAVRKKWDEAEYNLVDHGAGKQLCFAIMWDDKHIAPHPPITRGLKLVKHALSAAGHQVIDWEPFKHEELSDAVRSIWNAGSNEDFLVTTSATGEPVITTMSVEPGEEDPQFRPTPQTDGITAYQLWQVQKRKRDLRKEYLDHWEATASKTGTGRPVDAIICPATAFVACPHGMTRHTCYLATWNALDYAACIFPVSKVDPVLDAKQARDTFFNDSDKAHYESYDPETFSNAPISLSLVGRTLEEEAVIAMTEIVDAAVKAFKSSQ</sequence>
<protein>
    <submittedName>
        <fullName evidence="1">General amidase</fullName>
    </submittedName>
</protein>
<accession>A0ACB8BQQ4</accession>
<organism evidence="1 2">
    <name type="scientific">Leucogyrophana mollusca</name>
    <dbReference type="NCBI Taxonomy" id="85980"/>
    <lineage>
        <taxon>Eukaryota</taxon>
        <taxon>Fungi</taxon>
        <taxon>Dikarya</taxon>
        <taxon>Basidiomycota</taxon>
        <taxon>Agaricomycotina</taxon>
        <taxon>Agaricomycetes</taxon>
        <taxon>Agaricomycetidae</taxon>
        <taxon>Boletales</taxon>
        <taxon>Boletales incertae sedis</taxon>
        <taxon>Leucogyrophana</taxon>
    </lineage>
</organism>
<comment type="caution">
    <text evidence="1">The sequence shown here is derived from an EMBL/GenBank/DDBJ whole genome shotgun (WGS) entry which is preliminary data.</text>
</comment>
<gene>
    <name evidence="1" type="ORF">BV22DRAFT_1117677</name>
</gene>
<dbReference type="Proteomes" id="UP000790709">
    <property type="component" value="Unassembled WGS sequence"/>
</dbReference>
<evidence type="ECO:0000313" key="2">
    <source>
        <dbReference type="Proteomes" id="UP000790709"/>
    </source>
</evidence>
<name>A0ACB8BQQ4_9AGAM</name>
<reference evidence="1" key="1">
    <citation type="journal article" date="2021" name="New Phytol.">
        <title>Evolutionary innovations through gain and loss of genes in the ectomycorrhizal Boletales.</title>
        <authorList>
            <person name="Wu G."/>
            <person name="Miyauchi S."/>
            <person name="Morin E."/>
            <person name="Kuo A."/>
            <person name="Drula E."/>
            <person name="Varga T."/>
            <person name="Kohler A."/>
            <person name="Feng B."/>
            <person name="Cao Y."/>
            <person name="Lipzen A."/>
            <person name="Daum C."/>
            <person name="Hundley H."/>
            <person name="Pangilinan J."/>
            <person name="Johnson J."/>
            <person name="Barry K."/>
            <person name="LaButti K."/>
            <person name="Ng V."/>
            <person name="Ahrendt S."/>
            <person name="Min B."/>
            <person name="Choi I.G."/>
            <person name="Park H."/>
            <person name="Plett J.M."/>
            <person name="Magnuson J."/>
            <person name="Spatafora J.W."/>
            <person name="Nagy L.G."/>
            <person name="Henrissat B."/>
            <person name="Grigoriev I.V."/>
            <person name="Yang Z.L."/>
            <person name="Xu J."/>
            <person name="Martin F.M."/>
        </authorList>
    </citation>
    <scope>NUCLEOTIDE SEQUENCE</scope>
    <source>
        <strain evidence="1">KUC20120723A-06</strain>
    </source>
</reference>
<proteinExistence type="predicted"/>
<keyword evidence="2" id="KW-1185">Reference proteome</keyword>
<evidence type="ECO:0000313" key="1">
    <source>
        <dbReference type="EMBL" id="KAH7928245.1"/>
    </source>
</evidence>